<dbReference type="EMBL" id="JAABOA010003464">
    <property type="protein sequence ID" value="KAF9578640.1"/>
    <property type="molecule type" value="Genomic_DNA"/>
</dbReference>
<evidence type="ECO:0000313" key="2">
    <source>
        <dbReference type="Proteomes" id="UP000780801"/>
    </source>
</evidence>
<reference evidence="1" key="1">
    <citation type="journal article" date="2020" name="Fungal Divers.">
        <title>Resolving the Mortierellaceae phylogeny through synthesis of multi-gene phylogenetics and phylogenomics.</title>
        <authorList>
            <person name="Vandepol N."/>
            <person name="Liber J."/>
            <person name="Desiro A."/>
            <person name="Na H."/>
            <person name="Kennedy M."/>
            <person name="Barry K."/>
            <person name="Grigoriev I.V."/>
            <person name="Miller A.N."/>
            <person name="O'Donnell K."/>
            <person name="Stajich J.E."/>
            <person name="Bonito G."/>
        </authorList>
    </citation>
    <scope>NUCLEOTIDE SEQUENCE</scope>
    <source>
        <strain evidence="1">KOD1015</strain>
    </source>
</reference>
<sequence>MPSGKKVILAFIASIPDGKISDMPDGTGSNPLWDSVDLRLDMQGMTSNSPKKHNLQIQINAEATHKSLKTQSKSKLNTSVAAVLAPPGSSPKKIREGFVKSLASGKIVVL</sequence>
<evidence type="ECO:0000313" key="1">
    <source>
        <dbReference type="EMBL" id="KAF9578640.1"/>
    </source>
</evidence>
<dbReference type="Proteomes" id="UP000780801">
    <property type="component" value="Unassembled WGS sequence"/>
</dbReference>
<dbReference type="OrthoDB" id="3521506at2759"/>
<comment type="caution">
    <text evidence="1">The sequence shown here is derived from an EMBL/GenBank/DDBJ whole genome shotgun (WGS) entry which is preliminary data.</text>
</comment>
<dbReference type="AlphaFoldDB" id="A0A9P6FMY8"/>
<accession>A0A9P6FMY8</accession>
<keyword evidence="2" id="KW-1185">Reference proteome</keyword>
<proteinExistence type="predicted"/>
<protein>
    <submittedName>
        <fullName evidence="1">Uncharacterized protein</fullName>
    </submittedName>
</protein>
<gene>
    <name evidence="1" type="ORF">BGW38_005463</name>
</gene>
<name>A0A9P6FMY8_9FUNG</name>
<organism evidence="1 2">
    <name type="scientific">Lunasporangiospora selenospora</name>
    <dbReference type="NCBI Taxonomy" id="979761"/>
    <lineage>
        <taxon>Eukaryota</taxon>
        <taxon>Fungi</taxon>
        <taxon>Fungi incertae sedis</taxon>
        <taxon>Mucoromycota</taxon>
        <taxon>Mortierellomycotina</taxon>
        <taxon>Mortierellomycetes</taxon>
        <taxon>Mortierellales</taxon>
        <taxon>Mortierellaceae</taxon>
        <taxon>Lunasporangiospora</taxon>
    </lineage>
</organism>